<keyword evidence="4" id="KW-0653">Protein transport</keyword>
<evidence type="ECO:0000256" key="5">
    <source>
        <dbReference type="ARBA" id="ARBA00022989"/>
    </source>
</evidence>
<dbReference type="GO" id="GO:0009306">
    <property type="term" value="P:protein secretion"/>
    <property type="evidence" value="ECO:0007669"/>
    <property type="project" value="InterPro"/>
</dbReference>
<accession>A0A1I0YZV8</accession>
<name>A0A1I0YZV8_9FIRM</name>
<evidence type="ECO:0000256" key="6">
    <source>
        <dbReference type="ARBA" id="ARBA00023010"/>
    </source>
</evidence>
<evidence type="ECO:0000313" key="9">
    <source>
        <dbReference type="EMBL" id="SFB18386.1"/>
    </source>
</evidence>
<evidence type="ECO:0000256" key="4">
    <source>
        <dbReference type="ARBA" id="ARBA00022927"/>
    </source>
</evidence>
<proteinExistence type="predicted"/>
<evidence type="ECO:0000256" key="7">
    <source>
        <dbReference type="ARBA" id="ARBA00023136"/>
    </source>
</evidence>
<dbReference type="AlphaFoldDB" id="A0A1I0YZV8"/>
<dbReference type="OrthoDB" id="9807958at2"/>
<evidence type="ECO:0000256" key="2">
    <source>
        <dbReference type="ARBA" id="ARBA00022448"/>
    </source>
</evidence>
<dbReference type="EMBL" id="FOJY01000012">
    <property type="protein sequence ID" value="SFB18386.1"/>
    <property type="molecule type" value="Genomic_DNA"/>
</dbReference>
<dbReference type="GO" id="GO:0006886">
    <property type="term" value="P:intracellular protein transport"/>
    <property type="evidence" value="ECO:0007669"/>
    <property type="project" value="InterPro"/>
</dbReference>
<dbReference type="GO" id="GO:0008320">
    <property type="term" value="F:protein transmembrane transporter activity"/>
    <property type="evidence" value="ECO:0007669"/>
    <property type="project" value="InterPro"/>
</dbReference>
<evidence type="ECO:0000256" key="1">
    <source>
        <dbReference type="ARBA" id="ARBA00004370"/>
    </source>
</evidence>
<dbReference type="Gene3D" id="1.20.5.1030">
    <property type="entry name" value="Preprotein translocase secy subunit"/>
    <property type="match status" value="1"/>
</dbReference>
<dbReference type="STRING" id="1120918.SAMN05216249_11213"/>
<dbReference type="GO" id="GO:0006605">
    <property type="term" value="P:protein targeting"/>
    <property type="evidence" value="ECO:0007669"/>
    <property type="project" value="InterPro"/>
</dbReference>
<dbReference type="Proteomes" id="UP000198838">
    <property type="component" value="Unassembled WGS sequence"/>
</dbReference>
<gene>
    <name evidence="9" type="ORF">SAMN05216249_11213</name>
</gene>
<sequence>MGDIREKTQKKSWFDGVKAEFNKIIWMDRKDVIKQTVAVSIVSIILGGIIAMLDFTIQYGIDILVNL</sequence>
<keyword evidence="6" id="KW-0811">Translocation</keyword>
<keyword evidence="3 8" id="KW-0812">Transmembrane</keyword>
<dbReference type="InterPro" id="IPR001901">
    <property type="entry name" value="Translocase_SecE/Sec61-g"/>
</dbReference>
<dbReference type="Pfam" id="PF00584">
    <property type="entry name" value="SecE"/>
    <property type="match status" value="1"/>
</dbReference>
<dbReference type="InterPro" id="IPR005807">
    <property type="entry name" value="SecE_bac"/>
</dbReference>
<evidence type="ECO:0000313" key="10">
    <source>
        <dbReference type="Proteomes" id="UP000198838"/>
    </source>
</evidence>
<comment type="subcellular location">
    <subcellularLocation>
        <location evidence="1">Membrane</location>
    </subcellularLocation>
</comment>
<feature type="transmembrane region" description="Helical" evidence="8">
    <location>
        <begin position="37"/>
        <end position="61"/>
    </location>
</feature>
<dbReference type="GO" id="GO:0016020">
    <property type="term" value="C:membrane"/>
    <property type="evidence" value="ECO:0007669"/>
    <property type="project" value="UniProtKB-SubCell"/>
</dbReference>
<evidence type="ECO:0000256" key="8">
    <source>
        <dbReference type="SAM" id="Phobius"/>
    </source>
</evidence>
<dbReference type="InterPro" id="IPR038379">
    <property type="entry name" value="SecE_sf"/>
</dbReference>
<keyword evidence="5 8" id="KW-1133">Transmembrane helix</keyword>
<protein>
    <submittedName>
        <fullName evidence="9">Preprotein translocase subunit SecE</fullName>
    </submittedName>
</protein>
<dbReference type="NCBIfam" id="TIGR00964">
    <property type="entry name" value="secE_bact"/>
    <property type="match status" value="1"/>
</dbReference>
<organism evidence="9 10">
    <name type="scientific">Acetitomaculum ruminis DSM 5522</name>
    <dbReference type="NCBI Taxonomy" id="1120918"/>
    <lineage>
        <taxon>Bacteria</taxon>
        <taxon>Bacillati</taxon>
        <taxon>Bacillota</taxon>
        <taxon>Clostridia</taxon>
        <taxon>Lachnospirales</taxon>
        <taxon>Lachnospiraceae</taxon>
        <taxon>Acetitomaculum</taxon>
    </lineage>
</organism>
<keyword evidence="7 8" id="KW-0472">Membrane</keyword>
<reference evidence="9 10" key="1">
    <citation type="submission" date="2016-10" db="EMBL/GenBank/DDBJ databases">
        <authorList>
            <person name="de Groot N.N."/>
        </authorList>
    </citation>
    <scope>NUCLEOTIDE SEQUENCE [LARGE SCALE GENOMIC DNA]</scope>
    <source>
        <strain evidence="9 10">DSM 5522</strain>
    </source>
</reference>
<keyword evidence="2" id="KW-0813">Transport</keyword>
<evidence type="ECO:0000256" key="3">
    <source>
        <dbReference type="ARBA" id="ARBA00022692"/>
    </source>
</evidence>
<keyword evidence="10" id="KW-1185">Reference proteome</keyword>